<sequence length="259" mass="31162">MKKYKDQISLAIILLISSILLYTINYMMFHDIHHILVFLTEDLAFIPIEILIVTLIIDKFIERREKRKLFQKLNMLIGVFFNEVGEEMLRLFINADPNVDKIRNKLIVTNGWKDEDYKKIKEITKSYEYKIISKKIYLDNIEALLCNNKEFFIKLLENPILLEHETFTELLQALFHLYGEVITRRRTPHLIEQDIQHIGGDVERAYALLAYEWVIYMQYLQNEYPYLFYTAMIHNPYDNRDSEEIEKTIMKLKKKNIKK</sequence>
<feature type="transmembrane region" description="Helical" evidence="1">
    <location>
        <begin position="7"/>
        <end position="29"/>
    </location>
</feature>
<keyword evidence="1" id="KW-0812">Transmembrane</keyword>
<accession>A0ABT4CLU5</accession>
<dbReference type="RefSeq" id="WP_268048315.1">
    <property type="nucleotide sequence ID" value="NZ_JAPQES010000001.1"/>
</dbReference>
<keyword evidence="1" id="KW-1133">Transmembrane helix</keyword>
<comment type="caution">
    <text evidence="2">The sequence shown here is derived from an EMBL/GenBank/DDBJ whole genome shotgun (WGS) entry which is preliminary data.</text>
</comment>
<protein>
    <submittedName>
        <fullName evidence="2">Uncharacterized protein</fullName>
    </submittedName>
</protein>
<keyword evidence="1" id="KW-0472">Membrane</keyword>
<reference evidence="2" key="1">
    <citation type="submission" date="2022-12" db="EMBL/GenBank/DDBJ databases">
        <authorList>
            <person name="Wang J."/>
        </authorList>
    </citation>
    <scope>NUCLEOTIDE SEQUENCE</scope>
    <source>
        <strain evidence="2">HY-42-06</strain>
    </source>
</reference>
<evidence type="ECO:0000313" key="2">
    <source>
        <dbReference type="EMBL" id="MCY6369903.1"/>
    </source>
</evidence>
<proteinExistence type="predicted"/>
<dbReference type="Proteomes" id="UP001079657">
    <property type="component" value="Unassembled WGS sequence"/>
</dbReference>
<gene>
    <name evidence="2" type="ORF">OXH55_04595</name>
</gene>
<dbReference type="EMBL" id="JAPQES010000001">
    <property type="protein sequence ID" value="MCY6369903.1"/>
    <property type="molecule type" value="Genomic_DNA"/>
</dbReference>
<feature type="transmembrane region" description="Helical" evidence="1">
    <location>
        <begin position="35"/>
        <end position="57"/>
    </location>
</feature>
<evidence type="ECO:0000313" key="3">
    <source>
        <dbReference type="Proteomes" id="UP001079657"/>
    </source>
</evidence>
<name>A0ABT4CLU5_9CLOT</name>
<organism evidence="2 3">
    <name type="scientific">Clostridium ganghwense</name>
    <dbReference type="NCBI Taxonomy" id="312089"/>
    <lineage>
        <taxon>Bacteria</taxon>
        <taxon>Bacillati</taxon>
        <taxon>Bacillota</taxon>
        <taxon>Clostridia</taxon>
        <taxon>Eubacteriales</taxon>
        <taxon>Clostridiaceae</taxon>
        <taxon>Clostridium</taxon>
    </lineage>
</organism>
<keyword evidence="3" id="KW-1185">Reference proteome</keyword>
<evidence type="ECO:0000256" key="1">
    <source>
        <dbReference type="SAM" id="Phobius"/>
    </source>
</evidence>